<keyword evidence="2 9" id="KW-0813">Transport</keyword>
<dbReference type="SUPFAM" id="SSF82866">
    <property type="entry name" value="Multidrug efflux transporter AcrB transmembrane domain"/>
    <property type="match status" value="1"/>
</dbReference>
<name>A0A7G9WK87_9FIRM</name>
<comment type="function">
    <text evidence="9">Part of the Sec protein translocase complex. Interacts with the SecYEG preprotein conducting channel. SecDF uses the proton motive force (PMF) to complete protein translocation after the ATP-dependent function of SecA.</text>
</comment>
<dbReference type="InterPro" id="IPR048634">
    <property type="entry name" value="SecD_SecF_C"/>
</dbReference>
<protein>
    <recommendedName>
        <fullName evidence="9">Protein-export membrane protein SecF</fullName>
    </recommendedName>
</protein>
<feature type="domain" description="Protein export membrane protein SecD/SecF C-terminal" evidence="10">
    <location>
        <begin position="119"/>
        <end position="309"/>
    </location>
</feature>
<dbReference type="InterPro" id="IPR022645">
    <property type="entry name" value="SecD/SecF_bac"/>
</dbReference>
<evidence type="ECO:0000256" key="2">
    <source>
        <dbReference type="ARBA" id="ARBA00022448"/>
    </source>
</evidence>
<feature type="transmembrane region" description="Helical" evidence="9">
    <location>
        <begin position="12"/>
        <end position="33"/>
    </location>
</feature>
<feature type="transmembrane region" description="Helical" evidence="9">
    <location>
        <begin position="142"/>
        <end position="163"/>
    </location>
</feature>
<keyword evidence="8 9" id="KW-0472">Membrane</keyword>
<dbReference type="EMBL" id="CP060696">
    <property type="protein sequence ID" value="QNO19099.1"/>
    <property type="molecule type" value="Genomic_DNA"/>
</dbReference>
<evidence type="ECO:0000256" key="1">
    <source>
        <dbReference type="ARBA" id="ARBA00004651"/>
    </source>
</evidence>
<dbReference type="Gene3D" id="1.20.1640.10">
    <property type="entry name" value="Multidrug efflux transporter AcrB transmembrane domain"/>
    <property type="match status" value="1"/>
</dbReference>
<gene>
    <name evidence="9 11" type="primary">secF</name>
    <name evidence="11" type="ORF">H6X83_05655</name>
</gene>
<comment type="subcellular location">
    <subcellularLocation>
        <location evidence="1 9">Cell membrane</location>
        <topology evidence="1 9">Multi-pass membrane protein</topology>
    </subcellularLocation>
</comment>
<keyword evidence="12" id="KW-1185">Reference proteome</keyword>
<keyword evidence="6 9" id="KW-1133">Transmembrane helix</keyword>
<dbReference type="Pfam" id="PF02355">
    <property type="entry name" value="SecD_SecF_C"/>
    <property type="match status" value="1"/>
</dbReference>
<dbReference type="Proteomes" id="UP000516046">
    <property type="component" value="Chromosome"/>
</dbReference>
<feature type="transmembrane region" description="Helical" evidence="9">
    <location>
        <begin position="203"/>
        <end position="222"/>
    </location>
</feature>
<organism evidence="11 12">
    <name type="scientific">Caproicibacterium amylolyticum</name>
    <dbReference type="NCBI Taxonomy" id="2766537"/>
    <lineage>
        <taxon>Bacteria</taxon>
        <taxon>Bacillati</taxon>
        <taxon>Bacillota</taxon>
        <taxon>Clostridia</taxon>
        <taxon>Eubacteriales</taxon>
        <taxon>Oscillospiraceae</taxon>
        <taxon>Caproicibacterium</taxon>
    </lineage>
</organism>
<keyword evidence="3 9" id="KW-1003">Cell membrane</keyword>
<evidence type="ECO:0000256" key="6">
    <source>
        <dbReference type="ARBA" id="ARBA00022989"/>
    </source>
</evidence>
<evidence type="ECO:0000256" key="5">
    <source>
        <dbReference type="ARBA" id="ARBA00022927"/>
    </source>
</evidence>
<keyword evidence="5 9" id="KW-0653">Protein transport</keyword>
<feature type="transmembrane region" description="Helical" evidence="9">
    <location>
        <begin position="282"/>
        <end position="308"/>
    </location>
</feature>
<accession>A0A7G9WK87</accession>
<dbReference type="GO" id="GO:0005886">
    <property type="term" value="C:plasma membrane"/>
    <property type="evidence" value="ECO:0007669"/>
    <property type="project" value="UniProtKB-SubCell"/>
</dbReference>
<proteinExistence type="inferred from homology"/>
<evidence type="ECO:0000256" key="3">
    <source>
        <dbReference type="ARBA" id="ARBA00022475"/>
    </source>
</evidence>
<dbReference type="InterPro" id="IPR005665">
    <property type="entry name" value="SecF_bac"/>
</dbReference>
<dbReference type="HAMAP" id="MF_01464_B">
    <property type="entry name" value="SecF_B"/>
    <property type="match status" value="1"/>
</dbReference>
<evidence type="ECO:0000256" key="9">
    <source>
        <dbReference type="HAMAP-Rule" id="MF_01464"/>
    </source>
</evidence>
<dbReference type="GO" id="GO:0043952">
    <property type="term" value="P:protein transport by the Sec complex"/>
    <property type="evidence" value="ECO:0007669"/>
    <property type="project" value="UniProtKB-UniRule"/>
</dbReference>
<dbReference type="GO" id="GO:0006605">
    <property type="term" value="P:protein targeting"/>
    <property type="evidence" value="ECO:0007669"/>
    <property type="project" value="UniProtKB-UniRule"/>
</dbReference>
<dbReference type="PANTHER" id="PTHR30081:SF8">
    <property type="entry name" value="PROTEIN TRANSLOCASE SUBUNIT SECF"/>
    <property type="match status" value="1"/>
</dbReference>
<dbReference type="PRINTS" id="PR01755">
    <property type="entry name" value="SECFTRNLCASE"/>
</dbReference>
<feature type="transmembrane region" description="Helical" evidence="9">
    <location>
        <begin position="175"/>
        <end position="197"/>
    </location>
</feature>
<evidence type="ECO:0000259" key="10">
    <source>
        <dbReference type="Pfam" id="PF02355"/>
    </source>
</evidence>
<dbReference type="AlphaFoldDB" id="A0A7G9WK87"/>
<evidence type="ECO:0000256" key="7">
    <source>
        <dbReference type="ARBA" id="ARBA00023010"/>
    </source>
</evidence>
<evidence type="ECO:0000256" key="8">
    <source>
        <dbReference type="ARBA" id="ARBA00023136"/>
    </source>
</evidence>
<dbReference type="RefSeq" id="WP_212508168.1">
    <property type="nucleotide sequence ID" value="NZ_CP060696.1"/>
</dbReference>
<dbReference type="InterPro" id="IPR022813">
    <property type="entry name" value="SecD/SecF_arch_bac"/>
</dbReference>
<dbReference type="NCBIfam" id="TIGR00966">
    <property type="entry name" value="transloc_SecF"/>
    <property type="match status" value="1"/>
</dbReference>
<evidence type="ECO:0000313" key="12">
    <source>
        <dbReference type="Proteomes" id="UP000516046"/>
    </source>
</evidence>
<keyword evidence="4 9" id="KW-0812">Transmembrane</keyword>
<sequence>MKQFKIHFSKNSRIYYGISIGIMLIGLICNIAFGSKLSIEFRGGTQVKYSYTDASGVVNQTDVEKVVKDTVKRDASVLLNKDVKNSAGAAASNKITVELSGSEAISVDTQQQLVKNLAAKFANCKFSLDESSSINPSMGMNFFIKCLVAVAITIVLLVIYVALRFRKIGGIAAGLMAIVALIHDLIMVYFTFIIFRLPIDGNFIAVVLLILGYSLNDTIIVFDRVRENRREMPAKTPVGDLVDLSINQTLTRSIFTALCTVMVIACLFVVAAYFQLESVTTLALPMMIGVISGCYSSVCIAGPLYVAWIQHTEKKDKGQNSKKIAAAAEE</sequence>
<evidence type="ECO:0000313" key="11">
    <source>
        <dbReference type="EMBL" id="QNO19099.1"/>
    </source>
</evidence>
<keyword evidence="7 9" id="KW-0811">Translocation</keyword>
<evidence type="ECO:0000256" key="4">
    <source>
        <dbReference type="ARBA" id="ARBA00022692"/>
    </source>
</evidence>
<dbReference type="GO" id="GO:0015450">
    <property type="term" value="F:protein-transporting ATPase activity"/>
    <property type="evidence" value="ECO:0007669"/>
    <property type="project" value="InterPro"/>
</dbReference>
<dbReference type="GO" id="GO:0065002">
    <property type="term" value="P:intracellular protein transmembrane transport"/>
    <property type="evidence" value="ECO:0007669"/>
    <property type="project" value="UniProtKB-UniRule"/>
</dbReference>
<comment type="subunit">
    <text evidence="9">Forms a complex with SecD. Part of the essential Sec protein translocation apparatus which comprises SecA, SecYEG and auxiliary proteins SecDF. Other proteins may also be involved.</text>
</comment>
<feature type="transmembrane region" description="Helical" evidence="9">
    <location>
        <begin position="254"/>
        <end position="276"/>
    </location>
</feature>
<dbReference type="KEGG" id="caml:H6X83_05655"/>
<comment type="similarity">
    <text evidence="9">Belongs to the SecD/SecF family. SecF subfamily.</text>
</comment>
<dbReference type="PANTHER" id="PTHR30081">
    <property type="entry name" value="PROTEIN-EXPORT MEMBRANE PROTEIN SEC"/>
    <property type="match status" value="1"/>
</dbReference>
<reference evidence="11 12" key="1">
    <citation type="submission" date="2020-08" db="EMBL/GenBank/DDBJ databases">
        <authorList>
            <person name="Ren C."/>
            <person name="Gu Y."/>
            <person name="Xu Y."/>
        </authorList>
    </citation>
    <scope>NUCLEOTIDE SEQUENCE [LARGE SCALE GENOMIC DNA]</scope>
    <source>
        <strain evidence="11 12">LBM18003</strain>
    </source>
</reference>